<dbReference type="InterPro" id="IPR015358">
    <property type="entry name" value="Tscrpt_reg_MerR_DNA-bd"/>
</dbReference>
<comment type="caution">
    <text evidence="6">The sequence shown here is derived from an EMBL/GenBank/DDBJ whole genome shotgun (WGS) entry which is preliminary data.</text>
</comment>
<evidence type="ECO:0000256" key="4">
    <source>
        <dbReference type="SAM" id="MobiDB-lite"/>
    </source>
</evidence>
<dbReference type="Gene3D" id="1.10.1660.10">
    <property type="match status" value="1"/>
</dbReference>
<dbReference type="PANTHER" id="PTHR30204">
    <property type="entry name" value="REDOX-CYCLING DRUG-SENSING TRANSCRIPTIONAL ACTIVATOR SOXR"/>
    <property type="match status" value="1"/>
</dbReference>
<evidence type="ECO:0000256" key="2">
    <source>
        <dbReference type="ARBA" id="ARBA00023125"/>
    </source>
</evidence>
<evidence type="ECO:0000256" key="3">
    <source>
        <dbReference type="ARBA" id="ARBA00023163"/>
    </source>
</evidence>
<proteinExistence type="predicted"/>
<dbReference type="SUPFAM" id="SSF46955">
    <property type="entry name" value="Putative DNA-binding domain"/>
    <property type="match status" value="1"/>
</dbReference>
<dbReference type="PROSITE" id="PS00552">
    <property type="entry name" value="HTH_MERR_1"/>
    <property type="match status" value="1"/>
</dbReference>
<keyword evidence="1" id="KW-0805">Transcription regulation</keyword>
<evidence type="ECO:0000259" key="5">
    <source>
        <dbReference type="PROSITE" id="PS50937"/>
    </source>
</evidence>
<dbReference type="InterPro" id="IPR000551">
    <property type="entry name" value="MerR-type_HTH_dom"/>
</dbReference>
<dbReference type="GO" id="GO:0003677">
    <property type="term" value="F:DNA binding"/>
    <property type="evidence" value="ECO:0007669"/>
    <property type="project" value="UniProtKB-KW"/>
</dbReference>
<dbReference type="GO" id="GO:0003700">
    <property type="term" value="F:DNA-binding transcription factor activity"/>
    <property type="evidence" value="ECO:0007669"/>
    <property type="project" value="InterPro"/>
</dbReference>
<accession>A0A927ECA9</accession>
<dbReference type="EMBL" id="JACXWY010000021">
    <property type="protein sequence ID" value="MBD3848646.1"/>
    <property type="molecule type" value="Genomic_DNA"/>
</dbReference>
<protein>
    <submittedName>
        <fullName evidence="6">Helix-turn-helix domain-containing protein</fullName>
    </submittedName>
</protein>
<keyword evidence="7" id="KW-1185">Reference proteome</keyword>
<name>A0A927ECA9_9HYPH</name>
<reference evidence="6" key="1">
    <citation type="submission" date="2020-09" db="EMBL/GenBank/DDBJ databases">
        <title>Bosea spartocytisi sp. nov. a root nodule endophyte of Spartocytisus supranubius in the high mountain ecosystem fo the Teide National Park (Canary Islands, Spain).</title>
        <authorList>
            <person name="Pulido-Suarez L."/>
            <person name="Peix A."/>
            <person name="Igual J.M."/>
            <person name="Socas-Perez N."/>
            <person name="Velazquez E."/>
            <person name="Flores-Felix J.D."/>
            <person name="Leon-Barrios M."/>
        </authorList>
    </citation>
    <scope>NUCLEOTIDE SEQUENCE</scope>
    <source>
        <strain evidence="6">SSUT16</strain>
    </source>
</reference>
<sequence length="168" mass="18616">MRHISIGEAARHSGVKVPTIRYYEQIDLLPAPPRTEGNRRTYDTRDLHRLMFIRHARELGFEIPAIRTLLTLQDQPNQSCATADAIAKARLVEVEQRIASLGALKAELEVMIDGCSHGRLAECRVIEVLADHGQCMHPHNQPIASSTSKSAKKPKKNIAVTHGRSGVS</sequence>
<dbReference type="Pfam" id="PF00376">
    <property type="entry name" value="MerR"/>
    <property type="match status" value="1"/>
</dbReference>
<dbReference type="CDD" id="cd04785">
    <property type="entry name" value="HTH_CadR-PbrR-like"/>
    <property type="match status" value="1"/>
</dbReference>
<dbReference type="InterPro" id="IPR009061">
    <property type="entry name" value="DNA-bd_dom_put_sf"/>
</dbReference>
<feature type="region of interest" description="Disordered" evidence="4">
    <location>
        <begin position="139"/>
        <end position="168"/>
    </location>
</feature>
<dbReference type="PANTHER" id="PTHR30204:SF94">
    <property type="entry name" value="HEAVY METAL-DEPENDENT TRANSCRIPTIONAL REGULATOR HI_0293-RELATED"/>
    <property type="match status" value="1"/>
</dbReference>
<evidence type="ECO:0000313" key="6">
    <source>
        <dbReference type="EMBL" id="MBD3848646.1"/>
    </source>
</evidence>
<dbReference type="Pfam" id="PF09278">
    <property type="entry name" value="MerR-DNA-bind"/>
    <property type="match status" value="1"/>
</dbReference>
<gene>
    <name evidence="6" type="ORF">IED13_23365</name>
</gene>
<organism evidence="6 7">
    <name type="scientific">Bosea spartocytisi</name>
    <dbReference type="NCBI Taxonomy" id="2773451"/>
    <lineage>
        <taxon>Bacteria</taxon>
        <taxon>Pseudomonadati</taxon>
        <taxon>Pseudomonadota</taxon>
        <taxon>Alphaproteobacteria</taxon>
        <taxon>Hyphomicrobiales</taxon>
        <taxon>Boseaceae</taxon>
        <taxon>Bosea</taxon>
    </lineage>
</organism>
<dbReference type="Proteomes" id="UP000619295">
    <property type="component" value="Unassembled WGS sequence"/>
</dbReference>
<keyword evidence="2" id="KW-0238">DNA-binding</keyword>
<keyword evidence="3" id="KW-0804">Transcription</keyword>
<evidence type="ECO:0000256" key="1">
    <source>
        <dbReference type="ARBA" id="ARBA00023015"/>
    </source>
</evidence>
<dbReference type="PROSITE" id="PS50937">
    <property type="entry name" value="HTH_MERR_2"/>
    <property type="match status" value="1"/>
</dbReference>
<dbReference type="PRINTS" id="PR00040">
    <property type="entry name" value="HTHMERR"/>
</dbReference>
<dbReference type="SMART" id="SM00422">
    <property type="entry name" value="HTH_MERR"/>
    <property type="match status" value="1"/>
</dbReference>
<feature type="domain" description="HTH merR-type" evidence="5">
    <location>
        <begin position="3"/>
        <end position="72"/>
    </location>
</feature>
<dbReference type="InterPro" id="IPR047057">
    <property type="entry name" value="MerR_fam"/>
</dbReference>
<dbReference type="AlphaFoldDB" id="A0A927ECA9"/>
<evidence type="ECO:0000313" key="7">
    <source>
        <dbReference type="Proteomes" id="UP000619295"/>
    </source>
</evidence>